<evidence type="ECO:0000256" key="1">
    <source>
        <dbReference type="SAM" id="MobiDB-lite"/>
    </source>
</evidence>
<dbReference type="EMBL" id="CACRXK020003607">
    <property type="protein sequence ID" value="CAB3999514.1"/>
    <property type="molecule type" value="Genomic_DNA"/>
</dbReference>
<organism evidence="2 3">
    <name type="scientific">Paramuricea clavata</name>
    <name type="common">Red gorgonian</name>
    <name type="synonym">Violescent sea-whip</name>
    <dbReference type="NCBI Taxonomy" id="317549"/>
    <lineage>
        <taxon>Eukaryota</taxon>
        <taxon>Metazoa</taxon>
        <taxon>Cnidaria</taxon>
        <taxon>Anthozoa</taxon>
        <taxon>Octocorallia</taxon>
        <taxon>Malacalcyonacea</taxon>
        <taxon>Plexauridae</taxon>
        <taxon>Paramuricea</taxon>
    </lineage>
</organism>
<dbReference type="Proteomes" id="UP001152795">
    <property type="component" value="Unassembled WGS sequence"/>
</dbReference>
<evidence type="ECO:0000313" key="2">
    <source>
        <dbReference type="EMBL" id="CAB3999514.1"/>
    </source>
</evidence>
<gene>
    <name evidence="2" type="ORF">PACLA_8A000508</name>
</gene>
<feature type="compositionally biased region" description="Polar residues" evidence="1">
    <location>
        <begin position="215"/>
        <end position="224"/>
    </location>
</feature>
<evidence type="ECO:0000313" key="3">
    <source>
        <dbReference type="Proteomes" id="UP001152795"/>
    </source>
</evidence>
<dbReference type="AlphaFoldDB" id="A0A7D9E374"/>
<sequence>MKSSIKAIQNHMIRNGNLTLDKQHQYCPRSPDTWCKYWKDKADETHLYNENNPLPEVSMEELDSIFTRLSKDERLSRCLNGMTQKQNEAANGILWSKCPKTKFCGARLVRIAVCETIAMFNTSASSKAAIMELRGVTAGAHTMKAFRKQDDSRLKNAARQVSAKYIERRQKLRSQRKAKGGTGTPTNQVGLMCRQSLLMQRREREHQRRKRQFRTKNNICYANR</sequence>
<proteinExistence type="predicted"/>
<accession>A0A7D9E374</accession>
<reference evidence="2" key="1">
    <citation type="submission" date="2020-04" db="EMBL/GenBank/DDBJ databases">
        <authorList>
            <person name="Alioto T."/>
            <person name="Alioto T."/>
            <person name="Gomez Garrido J."/>
        </authorList>
    </citation>
    <scope>NUCLEOTIDE SEQUENCE</scope>
    <source>
        <strain evidence="2">A484AB</strain>
    </source>
</reference>
<protein>
    <submittedName>
        <fullName evidence="2">Uncharacterized protein</fullName>
    </submittedName>
</protein>
<name>A0A7D9E374_PARCT</name>
<dbReference type="OrthoDB" id="6434791at2759"/>
<comment type="caution">
    <text evidence="2">The sequence shown here is derived from an EMBL/GenBank/DDBJ whole genome shotgun (WGS) entry which is preliminary data.</text>
</comment>
<feature type="region of interest" description="Disordered" evidence="1">
    <location>
        <begin position="203"/>
        <end position="224"/>
    </location>
</feature>
<keyword evidence="3" id="KW-1185">Reference proteome</keyword>